<evidence type="ECO:0000313" key="2">
    <source>
        <dbReference type="Proteomes" id="UP000269097"/>
    </source>
</evidence>
<dbReference type="EMBL" id="CP033433">
    <property type="protein sequence ID" value="AYQ72434.1"/>
    <property type="molecule type" value="Genomic_DNA"/>
</dbReference>
<proteinExistence type="predicted"/>
<organism evidence="1 2">
    <name type="scientific">Cohnella candidum</name>
    <dbReference type="NCBI Taxonomy" id="2674991"/>
    <lineage>
        <taxon>Bacteria</taxon>
        <taxon>Bacillati</taxon>
        <taxon>Bacillota</taxon>
        <taxon>Bacilli</taxon>
        <taxon>Bacillales</taxon>
        <taxon>Paenibacillaceae</taxon>
        <taxon>Cohnella</taxon>
    </lineage>
</organism>
<evidence type="ECO:0000313" key="1">
    <source>
        <dbReference type="EMBL" id="AYQ72434.1"/>
    </source>
</evidence>
<dbReference type="KEGG" id="coh:EAV92_07535"/>
<dbReference type="AlphaFoldDB" id="A0A3G3JW66"/>
<reference evidence="1 2" key="1">
    <citation type="submission" date="2018-10" db="EMBL/GenBank/DDBJ databases">
        <title>Genome Sequence of Cohnella sp.</title>
        <authorList>
            <person name="Srinivasan S."/>
            <person name="Kim M.K."/>
        </authorList>
    </citation>
    <scope>NUCLEOTIDE SEQUENCE [LARGE SCALE GENOMIC DNA]</scope>
    <source>
        <strain evidence="1 2">18JY8-7</strain>
    </source>
</reference>
<keyword evidence="2" id="KW-1185">Reference proteome</keyword>
<dbReference type="Proteomes" id="UP000269097">
    <property type="component" value="Chromosome"/>
</dbReference>
<sequence length="305" mass="33118">MKKKWLMTGGAIGISGVVMLTTGFTALASTSGYDAYKSALKTTKALKSVTVQVSGSLMDNGTILEQGQGTLKANMQNEAKSGNFQISGKSGNESLQLFAQNNGEVWKTSNNNTYYLKQDKADQEEGNHQEGKSAWMDQQAETVVDALVGNLKNYVQSTTQSDGSKQISVQLSQTQIPAVVQALAPLALHRFGNENGDSNEHKDQQDPERAFGETLLLNQVLPITQDIQIQSFRLDATINASNQIESQQASITFTGKDTNGNAHTVSFDFDAKLTGFDQTVPDTIDLTGKTVKTVQDRHEGHNHED</sequence>
<accession>A0A3G3JW66</accession>
<gene>
    <name evidence="1" type="ORF">EAV92_07535</name>
</gene>
<dbReference type="RefSeq" id="WP_123040494.1">
    <property type="nucleotide sequence ID" value="NZ_CP033433.1"/>
</dbReference>
<protein>
    <submittedName>
        <fullName evidence="1">Uncharacterized protein</fullName>
    </submittedName>
</protein>
<name>A0A3G3JW66_9BACL</name>